<dbReference type="GO" id="GO:0004418">
    <property type="term" value="F:hydroxymethylbilane synthase activity"/>
    <property type="evidence" value="ECO:0007669"/>
    <property type="project" value="UniProtKB-UniRule"/>
</dbReference>
<dbReference type="EMBL" id="CP001804">
    <property type="protein sequence ID" value="ACY19264.1"/>
    <property type="molecule type" value="Genomic_DNA"/>
</dbReference>
<dbReference type="STRING" id="502025.Hoch_6800"/>
<dbReference type="HOGENOM" id="CLU_019704_0_2_7"/>
<dbReference type="Pfam" id="PF01379">
    <property type="entry name" value="Porphobil_deam"/>
    <property type="match status" value="1"/>
</dbReference>
<gene>
    <name evidence="8" type="primary">hemC</name>
    <name evidence="11" type="ordered locus">Hoch_6800</name>
</gene>
<organism evidence="11 12">
    <name type="scientific">Haliangium ochraceum (strain DSM 14365 / JCM 11303 / SMP-2)</name>
    <dbReference type="NCBI Taxonomy" id="502025"/>
    <lineage>
        <taxon>Bacteria</taxon>
        <taxon>Pseudomonadati</taxon>
        <taxon>Myxococcota</taxon>
        <taxon>Polyangia</taxon>
        <taxon>Haliangiales</taxon>
        <taxon>Kofleriaceae</taxon>
        <taxon>Haliangium</taxon>
    </lineage>
</organism>
<dbReference type="Gene3D" id="3.30.160.40">
    <property type="entry name" value="Porphobilinogen deaminase, C-terminal domain"/>
    <property type="match status" value="1"/>
</dbReference>
<dbReference type="eggNOG" id="COG0181">
    <property type="taxonomic scope" value="Bacteria"/>
</dbReference>
<evidence type="ECO:0000256" key="7">
    <source>
        <dbReference type="ARBA" id="ARBA00048169"/>
    </source>
</evidence>
<evidence type="ECO:0000256" key="5">
    <source>
        <dbReference type="ARBA" id="ARBA00022679"/>
    </source>
</evidence>
<dbReference type="GO" id="GO:0005737">
    <property type="term" value="C:cytoplasm"/>
    <property type="evidence" value="ECO:0007669"/>
    <property type="project" value="UniProtKB-UniRule"/>
</dbReference>
<dbReference type="FunFam" id="3.40.190.10:FF:000005">
    <property type="entry name" value="Porphobilinogen deaminase"/>
    <property type="match status" value="1"/>
</dbReference>
<protein>
    <recommendedName>
        <fullName evidence="8">Porphobilinogen deaminase</fullName>
        <shortName evidence="8">PBG</shortName>
        <ecNumber evidence="8">2.5.1.61</ecNumber>
    </recommendedName>
    <alternativeName>
        <fullName evidence="8">Hydroxymethylbilane synthase</fullName>
        <shortName evidence="8">HMBS</shortName>
    </alternativeName>
    <alternativeName>
        <fullName evidence="8">Pre-uroporphyrinogen synthase</fullName>
    </alternativeName>
</protein>
<dbReference type="NCBIfam" id="TIGR00212">
    <property type="entry name" value="hemC"/>
    <property type="match status" value="1"/>
</dbReference>
<evidence type="ECO:0000256" key="8">
    <source>
        <dbReference type="HAMAP-Rule" id="MF_00260"/>
    </source>
</evidence>
<accession>D0LUE1</accession>
<reference evidence="11 12" key="1">
    <citation type="journal article" date="2010" name="Stand. Genomic Sci.">
        <title>Complete genome sequence of Haliangium ochraceum type strain (SMP-2).</title>
        <authorList>
            <consortium name="US DOE Joint Genome Institute (JGI-PGF)"/>
            <person name="Ivanova N."/>
            <person name="Daum C."/>
            <person name="Lang E."/>
            <person name="Abt B."/>
            <person name="Kopitz M."/>
            <person name="Saunders E."/>
            <person name="Lapidus A."/>
            <person name="Lucas S."/>
            <person name="Glavina Del Rio T."/>
            <person name="Nolan M."/>
            <person name="Tice H."/>
            <person name="Copeland A."/>
            <person name="Cheng J.F."/>
            <person name="Chen F."/>
            <person name="Bruce D."/>
            <person name="Goodwin L."/>
            <person name="Pitluck S."/>
            <person name="Mavromatis K."/>
            <person name="Pati A."/>
            <person name="Mikhailova N."/>
            <person name="Chen A."/>
            <person name="Palaniappan K."/>
            <person name="Land M."/>
            <person name="Hauser L."/>
            <person name="Chang Y.J."/>
            <person name="Jeffries C.D."/>
            <person name="Detter J.C."/>
            <person name="Brettin T."/>
            <person name="Rohde M."/>
            <person name="Goker M."/>
            <person name="Bristow J."/>
            <person name="Markowitz V."/>
            <person name="Eisen J.A."/>
            <person name="Hugenholtz P."/>
            <person name="Kyrpides N.C."/>
            <person name="Klenk H.P."/>
        </authorList>
    </citation>
    <scope>NUCLEOTIDE SEQUENCE [LARGE SCALE GENOMIC DNA]</scope>
    <source>
        <strain evidence="12">DSM 14365 / CIP 107738 / JCM 11303 / AJ 13395 / SMP-2</strain>
    </source>
</reference>
<dbReference type="PRINTS" id="PR00151">
    <property type="entry name" value="PORPHBDMNASE"/>
</dbReference>
<evidence type="ECO:0000256" key="6">
    <source>
        <dbReference type="ARBA" id="ARBA00023244"/>
    </source>
</evidence>
<dbReference type="InterPro" id="IPR022417">
    <property type="entry name" value="Porphobilin_deaminase_N"/>
</dbReference>
<proteinExistence type="inferred from homology"/>
<dbReference type="InterPro" id="IPR022419">
    <property type="entry name" value="Porphobilin_deaminase_cofac_BS"/>
</dbReference>
<dbReference type="Proteomes" id="UP000001880">
    <property type="component" value="Chromosome"/>
</dbReference>
<evidence type="ECO:0000256" key="2">
    <source>
        <dbReference type="ARBA" id="ARBA00004735"/>
    </source>
</evidence>
<evidence type="ECO:0000313" key="12">
    <source>
        <dbReference type="Proteomes" id="UP000001880"/>
    </source>
</evidence>
<keyword evidence="5 8" id="KW-0808">Transferase</keyword>
<evidence type="ECO:0000259" key="9">
    <source>
        <dbReference type="Pfam" id="PF01379"/>
    </source>
</evidence>
<comment type="miscellaneous">
    <text evidence="8">The porphobilinogen subunits are added to the dipyrromethane group.</text>
</comment>
<dbReference type="SUPFAM" id="SSF53850">
    <property type="entry name" value="Periplasmic binding protein-like II"/>
    <property type="match status" value="1"/>
</dbReference>
<dbReference type="PIRSF" id="PIRSF001438">
    <property type="entry name" value="4pyrrol_synth_OHMeBilane_synth"/>
    <property type="match status" value="1"/>
</dbReference>
<feature type="domain" description="Porphobilinogen deaminase N-terminal" evidence="9">
    <location>
        <begin position="6"/>
        <end position="210"/>
    </location>
</feature>
<evidence type="ECO:0000256" key="3">
    <source>
        <dbReference type="ARBA" id="ARBA00005638"/>
    </source>
</evidence>
<name>D0LUE1_HALO1</name>
<evidence type="ECO:0000259" key="10">
    <source>
        <dbReference type="Pfam" id="PF03900"/>
    </source>
</evidence>
<dbReference type="Pfam" id="PF03900">
    <property type="entry name" value="Porphobil_deamC"/>
    <property type="match status" value="1"/>
</dbReference>
<dbReference type="KEGG" id="hoh:Hoch_6800"/>
<dbReference type="AlphaFoldDB" id="D0LUE1"/>
<dbReference type="FunFam" id="3.40.190.10:FF:000004">
    <property type="entry name" value="Porphobilinogen deaminase"/>
    <property type="match status" value="1"/>
</dbReference>
<feature type="domain" description="Porphobilinogen deaminase C-terminal" evidence="10">
    <location>
        <begin position="232"/>
        <end position="306"/>
    </location>
</feature>
<dbReference type="InterPro" id="IPR036803">
    <property type="entry name" value="Porphobilinogen_deaminase_C_sf"/>
</dbReference>
<dbReference type="RefSeq" id="WP_012831856.1">
    <property type="nucleotide sequence ID" value="NC_013440.1"/>
</dbReference>
<keyword evidence="6 8" id="KW-0627">Porphyrin biosynthesis</keyword>
<keyword evidence="12" id="KW-1185">Reference proteome</keyword>
<dbReference type="GO" id="GO:0006782">
    <property type="term" value="P:protoporphyrinogen IX biosynthetic process"/>
    <property type="evidence" value="ECO:0007669"/>
    <property type="project" value="UniProtKB-UniRule"/>
</dbReference>
<dbReference type="PANTHER" id="PTHR11557">
    <property type="entry name" value="PORPHOBILINOGEN DEAMINASE"/>
    <property type="match status" value="1"/>
</dbReference>
<evidence type="ECO:0000256" key="1">
    <source>
        <dbReference type="ARBA" id="ARBA00002869"/>
    </source>
</evidence>
<dbReference type="InterPro" id="IPR000860">
    <property type="entry name" value="HemC"/>
</dbReference>
<comment type="cofactor">
    <cofactor evidence="8">
        <name>dipyrromethane</name>
        <dbReference type="ChEBI" id="CHEBI:60342"/>
    </cofactor>
    <text evidence="8">Binds 1 dipyrromethane group covalently.</text>
</comment>
<comment type="catalytic activity">
    <reaction evidence="7 8">
        <text>4 porphobilinogen + H2O = hydroxymethylbilane + 4 NH4(+)</text>
        <dbReference type="Rhea" id="RHEA:13185"/>
        <dbReference type="ChEBI" id="CHEBI:15377"/>
        <dbReference type="ChEBI" id="CHEBI:28938"/>
        <dbReference type="ChEBI" id="CHEBI:57845"/>
        <dbReference type="ChEBI" id="CHEBI:58126"/>
        <dbReference type="EC" id="2.5.1.61"/>
    </reaction>
</comment>
<dbReference type="PANTHER" id="PTHR11557:SF0">
    <property type="entry name" value="PORPHOBILINOGEN DEAMINASE"/>
    <property type="match status" value="1"/>
</dbReference>
<comment type="similarity">
    <text evidence="3 8">Belongs to the HMBS family.</text>
</comment>
<dbReference type="PROSITE" id="PS00533">
    <property type="entry name" value="PORPHOBILINOGEN_DEAM"/>
    <property type="match status" value="1"/>
</dbReference>
<dbReference type="InterPro" id="IPR022418">
    <property type="entry name" value="Porphobilinogen_deaminase_C"/>
</dbReference>
<dbReference type="UniPathway" id="UPA00251">
    <property type="reaction ID" value="UER00319"/>
</dbReference>
<evidence type="ECO:0000313" key="11">
    <source>
        <dbReference type="EMBL" id="ACY19264.1"/>
    </source>
</evidence>
<dbReference type="SUPFAM" id="SSF54782">
    <property type="entry name" value="Porphobilinogen deaminase (hydroxymethylbilane synthase), C-terminal domain"/>
    <property type="match status" value="1"/>
</dbReference>
<comment type="function">
    <text evidence="1 8">Tetrapolymerization of the monopyrrole PBG into the hydroxymethylbilane pre-uroporphyrinogen in several discrete steps.</text>
</comment>
<dbReference type="OrthoDB" id="9810298at2"/>
<feature type="modified residue" description="S-(dipyrrolylmethanemethyl)cysteine" evidence="8">
    <location>
        <position position="247"/>
    </location>
</feature>
<dbReference type="CDD" id="cd13646">
    <property type="entry name" value="PBP2_EcHMBS_like"/>
    <property type="match status" value="1"/>
</dbReference>
<dbReference type="EC" id="2.5.1.61" evidence="8"/>
<evidence type="ECO:0000256" key="4">
    <source>
        <dbReference type="ARBA" id="ARBA00011245"/>
    </source>
</evidence>
<comment type="subunit">
    <text evidence="4 8">Monomer.</text>
</comment>
<sequence length="320" mass="34233">MSERTIHISTRGSQLALWQAHHVRDEIRRVRPAWQVELVIIKTQGDKILDVPLSKIGGKALFVKEIEQALLDGRADVAVHSMKDVPAELAPGLFMAATSRREDPYDALCTRDGRGLDELAEGATLGTSSLRRQCQILARRPDLRIEMLRGNVPTRLGKLDDGSFDAVILAAAGLKRLGHGERISQRLDGGVCVPAVGQGVLGIETRQGDAPADRELVEALREALHDPAEERRVVAERAMMAALGGSCQTPLAAHASYRGDSDPVAGTLVIEGLCGRPDGSEILRAQVEGRAEDAQALGSSLAEELRGQGAQAIIDACTSA</sequence>
<comment type="pathway">
    <text evidence="2 8">Porphyrin-containing compound metabolism; protoporphyrin-IX biosynthesis; coproporphyrinogen-III from 5-aminolevulinate: step 2/4.</text>
</comment>
<dbReference type="Gene3D" id="3.40.190.10">
    <property type="entry name" value="Periplasmic binding protein-like II"/>
    <property type="match status" value="2"/>
</dbReference>
<dbReference type="HAMAP" id="MF_00260">
    <property type="entry name" value="Porphobil_deam"/>
    <property type="match status" value="1"/>
</dbReference>